<sequence>MNQLSLSDDQIIIPGLTYISEYITIEEENKLIKLIDNSKWNNELKRRV</sequence>
<comment type="caution">
    <text evidence="1">The sequence shown here is derived from an EMBL/GenBank/DDBJ whole genome shotgun (WGS) entry which is preliminary data.</text>
</comment>
<name>A0A0F3QAZ0_RICBE</name>
<gene>
    <name evidence="1" type="ORF">RBEAN4_0317</name>
</gene>
<reference evidence="1 2" key="1">
    <citation type="submission" date="2015-02" db="EMBL/GenBank/DDBJ databases">
        <title>Genome Sequencing of Rickettsiales.</title>
        <authorList>
            <person name="Daugherty S.C."/>
            <person name="Su Q."/>
            <person name="Abolude K."/>
            <person name="Beier-Sexton M."/>
            <person name="Carlyon J.A."/>
            <person name="Carter R."/>
            <person name="Day N.P."/>
            <person name="Dumler S.J."/>
            <person name="Dyachenko V."/>
            <person name="Godinez A."/>
            <person name="Kurtti T.J."/>
            <person name="Lichay M."/>
            <person name="Mullins K.E."/>
            <person name="Ott S."/>
            <person name="Pappas-Brown V."/>
            <person name="Paris D.H."/>
            <person name="Patel P."/>
            <person name="Richards A.L."/>
            <person name="Sadzewicz L."/>
            <person name="Sears K."/>
            <person name="Seidman D."/>
            <person name="Sengamalay N."/>
            <person name="Stenos J."/>
            <person name="Tallon L.J."/>
            <person name="Vincent G."/>
            <person name="Fraser C.M."/>
            <person name="Munderloh U."/>
            <person name="Dunning-Hotopp J.C."/>
        </authorList>
    </citation>
    <scope>NUCLEOTIDE SEQUENCE [LARGE SCALE GENOMIC DNA]</scope>
    <source>
        <strain evidence="1 2">RML An4</strain>
    </source>
</reference>
<evidence type="ECO:0000313" key="1">
    <source>
        <dbReference type="EMBL" id="KJV89341.1"/>
    </source>
</evidence>
<keyword evidence="2" id="KW-1185">Reference proteome</keyword>
<dbReference type="RefSeq" id="WP_231289238.1">
    <property type="nucleotide sequence ID" value="NZ_LAOI01000001.1"/>
</dbReference>
<dbReference type="PATRIC" id="fig|1359193.3.peg.300"/>
<evidence type="ECO:0000313" key="2">
    <source>
        <dbReference type="Proteomes" id="UP000033661"/>
    </source>
</evidence>
<dbReference type="Proteomes" id="UP000033661">
    <property type="component" value="Unassembled WGS sequence"/>
</dbReference>
<accession>A0A0F3QAZ0</accession>
<dbReference type="EMBL" id="LAOI01000001">
    <property type="protein sequence ID" value="KJV89341.1"/>
    <property type="molecule type" value="Genomic_DNA"/>
</dbReference>
<proteinExistence type="predicted"/>
<protein>
    <submittedName>
        <fullName evidence="1">Putative alkylated DNA repair protein</fullName>
    </submittedName>
</protein>
<organism evidence="1 2">
    <name type="scientific">Rickettsia bellii str. RML An4</name>
    <dbReference type="NCBI Taxonomy" id="1359193"/>
    <lineage>
        <taxon>Bacteria</taxon>
        <taxon>Pseudomonadati</taxon>
        <taxon>Pseudomonadota</taxon>
        <taxon>Alphaproteobacteria</taxon>
        <taxon>Rickettsiales</taxon>
        <taxon>Rickettsiaceae</taxon>
        <taxon>Rickettsieae</taxon>
        <taxon>Rickettsia</taxon>
        <taxon>belli group</taxon>
    </lineage>
</organism>
<dbReference type="AlphaFoldDB" id="A0A0F3QAZ0"/>